<keyword evidence="2" id="KW-0051">Antiviral defense</keyword>
<evidence type="ECO:0000313" key="5">
    <source>
        <dbReference type="Proteomes" id="UP000220527"/>
    </source>
</evidence>
<dbReference type="InterPro" id="IPR054767">
    <property type="entry name" value="Cas10-Cmr2_palm2"/>
</dbReference>
<proteinExistence type="predicted"/>
<gene>
    <name evidence="4" type="ORF">CJ255_16315</name>
</gene>
<comment type="caution">
    <text evidence="4">The sequence shown here is derived from an EMBL/GenBank/DDBJ whole genome shotgun (WGS) entry which is preliminary data.</text>
</comment>
<dbReference type="InterPro" id="IPR043128">
    <property type="entry name" value="Rev_trsase/Diguanyl_cyclase"/>
</dbReference>
<keyword evidence="1" id="KW-0547">Nucleotide-binding</keyword>
<keyword evidence="5" id="KW-1185">Reference proteome</keyword>
<dbReference type="Proteomes" id="UP000220527">
    <property type="component" value="Unassembled WGS sequence"/>
</dbReference>
<evidence type="ECO:0000259" key="3">
    <source>
        <dbReference type="Pfam" id="PF22335"/>
    </source>
</evidence>
<dbReference type="EMBL" id="NQWI01000095">
    <property type="protein sequence ID" value="PDW01973.1"/>
    <property type="molecule type" value="Genomic_DNA"/>
</dbReference>
<dbReference type="GO" id="GO:0051607">
    <property type="term" value="P:defense response to virus"/>
    <property type="evidence" value="ECO:0007669"/>
    <property type="project" value="UniProtKB-KW"/>
</dbReference>
<organism evidence="4 5">
    <name type="scientific">Candidatus Viridilinea mediisalina</name>
    <dbReference type="NCBI Taxonomy" id="2024553"/>
    <lineage>
        <taxon>Bacteria</taxon>
        <taxon>Bacillati</taxon>
        <taxon>Chloroflexota</taxon>
        <taxon>Chloroflexia</taxon>
        <taxon>Chloroflexales</taxon>
        <taxon>Chloroflexineae</taxon>
        <taxon>Oscillochloridaceae</taxon>
        <taxon>Candidatus Viridilinea</taxon>
    </lineage>
</organism>
<name>A0A2A6RGA6_9CHLR</name>
<dbReference type="OrthoDB" id="442064at2"/>
<dbReference type="AlphaFoldDB" id="A0A2A6RGA6"/>
<dbReference type="Pfam" id="PF22335">
    <property type="entry name" value="Cas10-Cmr2_palm2"/>
    <property type="match status" value="1"/>
</dbReference>
<reference evidence="5" key="1">
    <citation type="submission" date="2017-08" db="EMBL/GenBank/DDBJ databases">
        <authorList>
            <person name="Grouzdev D.S."/>
            <person name="Gaisin V.A."/>
            <person name="Rysina M.S."/>
            <person name="Gorlenko V.M."/>
        </authorList>
    </citation>
    <scope>NUCLEOTIDE SEQUENCE [LARGE SCALE GENOMIC DNA]</scope>
    <source>
        <strain evidence="5">Kir15-3F</strain>
    </source>
</reference>
<evidence type="ECO:0000256" key="1">
    <source>
        <dbReference type="ARBA" id="ARBA00022741"/>
    </source>
</evidence>
<protein>
    <recommendedName>
        <fullName evidence="3">Cas10/Cmr2 second palm domain-containing protein</fullName>
    </recommendedName>
</protein>
<dbReference type="GO" id="GO:0000166">
    <property type="term" value="F:nucleotide binding"/>
    <property type="evidence" value="ECO:0007669"/>
    <property type="project" value="UniProtKB-KW"/>
</dbReference>
<evidence type="ECO:0000313" key="4">
    <source>
        <dbReference type="EMBL" id="PDW01973.1"/>
    </source>
</evidence>
<sequence length="600" mass="66760">MEAKYTLTVVDVTGIQHYIFGSNRLAENVGASQLVHQATTAWLRDALPVGRHNLQEGRNALTIDRQRFLEEDATLDAEVVLCGGGNVLILFRTGDLARATITKLSQRILCAAPGIEIAVAHQEFNWNEESIGGEKEGVHYRLYQTLNQAKQQRRPSAPLLSLGVTLECAATGLPAVGFTERQGQDDTPRAVSAEVLAKHDYRDAARARFEQIFGELITGYNIPPDFDDLGGSRDEMRYIAVVHADGNGMGKRFQKEIEKRSGAKKNRDCLNALRDLSIAVDQAGMQALKATVQRMIARFDLDQSEEMRAFVKGLEDPTNNGERNLPFRPIVYGGDDVTFVCDGRIGLSLARIYLEEWERVTQAQTKLGQAYACAGVAIVKTRYPFVRAYELAEALCKGAKQQLRKAECGDASALDWHFAMSGIGGTIQQIREREYHDNEGKRPLYLRPVGLRAGVLGPTWYGWDAFDRTIRSFQNNSLARESLGLDGGGAGASTLRQAQGSATAPLAELVEAKRRGPELFRANNNSLWRERRNKVKQLREVLREGANAVERFRIAFNIPLLPELDQTKPDLQEKGWYGNHCGYFDAIEALDFYLPLTEEG</sequence>
<evidence type="ECO:0000256" key="2">
    <source>
        <dbReference type="ARBA" id="ARBA00023118"/>
    </source>
</evidence>
<dbReference type="Gene3D" id="3.30.70.270">
    <property type="match status" value="1"/>
</dbReference>
<feature type="domain" description="Cas10/Cmr2 second palm" evidence="3">
    <location>
        <begin position="238"/>
        <end position="404"/>
    </location>
</feature>
<dbReference type="RefSeq" id="WP_097645165.1">
    <property type="nucleotide sequence ID" value="NZ_NQWI01000095.1"/>
</dbReference>
<accession>A0A2A6RGA6</accession>